<feature type="region of interest" description="Disordered" evidence="1">
    <location>
        <begin position="106"/>
        <end position="237"/>
    </location>
</feature>
<feature type="compositionally biased region" description="Polar residues" evidence="1">
    <location>
        <begin position="121"/>
        <end position="153"/>
    </location>
</feature>
<comment type="caution">
    <text evidence="2">The sequence shown here is derived from an EMBL/GenBank/DDBJ whole genome shotgun (WGS) entry which is preliminary data.</text>
</comment>
<dbReference type="AlphaFoldDB" id="A0A8H7WEW9"/>
<evidence type="ECO:0000256" key="1">
    <source>
        <dbReference type="SAM" id="MobiDB-lite"/>
    </source>
</evidence>
<dbReference type="OrthoDB" id="3562924at2759"/>
<evidence type="ECO:0000313" key="3">
    <source>
        <dbReference type="Proteomes" id="UP000664132"/>
    </source>
</evidence>
<proteinExistence type="predicted"/>
<keyword evidence="3" id="KW-1185">Reference proteome</keyword>
<name>A0A8H7WEW9_9HELO</name>
<dbReference type="Proteomes" id="UP000664132">
    <property type="component" value="Unassembled WGS sequence"/>
</dbReference>
<reference evidence="2" key="1">
    <citation type="submission" date="2021-02" db="EMBL/GenBank/DDBJ databases">
        <title>Genome sequence Cadophora malorum strain M34.</title>
        <authorList>
            <person name="Stefanovic E."/>
            <person name="Vu D."/>
            <person name="Scully C."/>
            <person name="Dijksterhuis J."/>
            <person name="Roader J."/>
            <person name="Houbraken J."/>
        </authorList>
    </citation>
    <scope>NUCLEOTIDE SEQUENCE</scope>
    <source>
        <strain evidence="2">M34</strain>
    </source>
</reference>
<accession>A0A8H7WEW9</accession>
<feature type="compositionally biased region" description="Low complexity" evidence="1">
    <location>
        <begin position="157"/>
        <end position="183"/>
    </location>
</feature>
<evidence type="ECO:0000313" key="2">
    <source>
        <dbReference type="EMBL" id="KAG4423570.1"/>
    </source>
</evidence>
<dbReference type="EMBL" id="JAFJYH010000032">
    <property type="protein sequence ID" value="KAG4423570.1"/>
    <property type="molecule type" value="Genomic_DNA"/>
</dbReference>
<sequence length="547" mass="60696">MNDPEFSTSLGKAFDTFSTLATLNPKDLEILCEKTQCYKILKINQASNLIKQTEGQHVSSAISYTAKAHAHPSTISAPSRLLQYSRTHNDSHIPPLPLNSESVADARTGKRHTSPALLSPISATRTGPSSPATTLPHSVSPTVSVLSSASQPTSPFPSERASSSRTTPSSSLPQSPSFASASPDKATSVTSTQRSSPGGTCLADPPTPLFCNSREESAEPDPQDLVSDRRSNTLAPGPSMKYLQALSIMTPMFSSAMSQTKLSEVIRTGDLLVRDDAVSFLRDQLLLWTGMWDPSDLRAPSSEDSIADHFVKISHSISVLEGRTHIDLRMLLHRILQYQYYVRIVDEIEKSRIQKQPGVGAATYAIEFLLQRLYPNDWGLVEKKERRKQLLHRQNRLGKRLTRLSGYFGLGFLLLASQEAMGRITNIELSDNEVVALVCYVTNAFPELPRLGKALDRVVRHMVKNLPLEDMEPFVESILPDVQHLLNSRRDLMPLSTFARFDQEAHHVELLEVLSEAPRPHRQGRTPRPRSIEVDLVSSRKRLRLSS</sequence>
<protein>
    <submittedName>
        <fullName evidence="2">Uncharacterized protein</fullName>
    </submittedName>
</protein>
<gene>
    <name evidence="2" type="ORF">IFR04_003252</name>
</gene>
<feature type="compositionally biased region" description="Polar residues" evidence="1">
    <location>
        <begin position="185"/>
        <end position="198"/>
    </location>
</feature>
<organism evidence="2 3">
    <name type="scientific">Cadophora malorum</name>
    <dbReference type="NCBI Taxonomy" id="108018"/>
    <lineage>
        <taxon>Eukaryota</taxon>
        <taxon>Fungi</taxon>
        <taxon>Dikarya</taxon>
        <taxon>Ascomycota</taxon>
        <taxon>Pezizomycotina</taxon>
        <taxon>Leotiomycetes</taxon>
        <taxon>Helotiales</taxon>
        <taxon>Ploettnerulaceae</taxon>
        <taxon>Cadophora</taxon>
    </lineage>
</organism>